<evidence type="ECO:0000256" key="5">
    <source>
        <dbReference type="ARBA" id="ARBA00022989"/>
    </source>
</evidence>
<dbReference type="OMA" id="HENHARF"/>
<dbReference type="PANTHER" id="PTHR31595:SF67">
    <property type="entry name" value="WAX SYNTHASE DOMAIN-CONTAINING PROTEIN"/>
    <property type="match status" value="1"/>
</dbReference>
<evidence type="ECO:0000313" key="10">
    <source>
        <dbReference type="EMBL" id="KHJ33836.1"/>
    </source>
</evidence>
<comment type="subcellular location">
    <subcellularLocation>
        <location evidence="1">Membrane</location>
        <topology evidence="1">Multi-pass membrane protein</topology>
    </subcellularLocation>
</comment>
<dbReference type="InterPro" id="IPR044851">
    <property type="entry name" value="Wax_synthase"/>
</dbReference>
<evidence type="ECO:0000256" key="1">
    <source>
        <dbReference type="ARBA" id="ARBA00004141"/>
    </source>
</evidence>
<proteinExistence type="inferred from homology"/>
<evidence type="ECO:0000259" key="9">
    <source>
        <dbReference type="Pfam" id="PF13813"/>
    </source>
</evidence>
<sequence length="539" mass="61751">MASVFPHSTSTGPAPTANEIYFSYRQAYKQQFYDGVLRPVVFPCNYLGIFTLIIYMCIPHKKSPIIYASRLPLVGLITWFELRLILETSGVGMSIGYISGLCSALTIMLSWTWLVFKRPQWDAKRVERRRVRVGKDTTKSIPTEKSSSNGSSNQEKLVHGAVQFPEKSCYKLLENGEMAYEYFWQPYPDDLKERISWVLDLILNARGPGWNWAIHNIPKLTPEVQSRLGGLAPDRKHPKISPLGQKRFVARYEHFLSQIIFSFKCFLIADVLRVIMMKDPYFKFGPTAYELPPYLKPLHPSLLQFYRLLLSACGVIAGLSMGFSNIDIFLSCILGPRVLGLRGESWYYQDVLGKFSHIFDKGLNGLWGNYWHQTFRLFFTAPTKYLIQEGYIKAGNYSTKIIGLFFAFSLSGFLHWAGSMTSFGSTSPIQEATFFIFQGIGIVFQQFLCHLLSSLILKSPRFLRQTGNLLYTLTWLYLTGWLAADDFARVGFWLAEPLPFSPMQALGFGEYDTGWNCIKYFDLSWFTGKYFWESGITLL</sequence>
<feature type="domain" description="Wax synthase" evidence="9">
    <location>
        <begin position="351"/>
        <end position="436"/>
    </location>
</feature>
<dbReference type="HOGENOM" id="CLU_021051_1_1_1"/>
<dbReference type="Pfam" id="PF13813">
    <property type="entry name" value="MBOAT_2"/>
    <property type="match status" value="1"/>
</dbReference>
<dbReference type="PANTHER" id="PTHR31595">
    <property type="entry name" value="LONG-CHAIN-ALCOHOL O-FATTY-ACYLTRANSFERASE 3-RELATED"/>
    <property type="match status" value="1"/>
</dbReference>
<feature type="transmembrane region" description="Helical" evidence="8">
    <location>
        <begin position="40"/>
        <end position="58"/>
    </location>
</feature>
<organism evidence="10 11">
    <name type="scientific">Uncinula necator</name>
    <name type="common">Grape powdery mildew</name>
    <dbReference type="NCBI Taxonomy" id="52586"/>
    <lineage>
        <taxon>Eukaryota</taxon>
        <taxon>Fungi</taxon>
        <taxon>Dikarya</taxon>
        <taxon>Ascomycota</taxon>
        <taxon>Pezizomycotina</taxon>
        <taxon>Leotiomycetes</taxon>
        <taxon>Erysiphales</taxon>
        <taxon>Erysiphaceae</taxon>
        <taxon>Erysiphe</taxon>
    </lineage>
</organism>
<keyword evidence="6 8" id="KW-0472">Membrane</keyword>
<dbReference type="STRING" id="52586.A0A0B1PA82"/>
<dbReference type="GO" id="GO:0008374">
    <property type="term" value="F:O-acyltransferase activity"/>
    <property type="evidence" value="ECO:0007669"/>
    <property type="project" value="InterPro"/>
</dbReference>
<evidence type="ECO:0000256" key="8">
    <source>
        <dbReference type="SAM" id="Phobius"/>
    </source>
</evidence>
<evidence type="ECO:0000256" key="3">
    <source>
        <dbReference type="ARBA" id="ARBA00022679"/>
    </source>
</evidence>
<evidence type="ECO:0000256" key="6">
    <source>
        <dbReference type="ARBA" id="ARBA00023136"/>
    </source>
</evidence>
<gene>
    <name evidence="10" type="ORF">EV44_g2738</name>
</gene>
<accession>A0A0B1PA82</accession>
<dbReference type="AlphaFoldDB" id="A0A0B1PA82"/>
<evidence type="ECO:0000256" key="4">
    <source>
        <dbReference type="ARBA" id="ARBA00022692"/>
    </source>
</evidence>
<feature type="region of interest" description="Disordered" evidence="7">
    <location>
        <begin position="133"/>
        <end position="155"/>
    </location>
</feature>
<keyword evidence="3" id="KW-0808">Transferase</keyword>
<dbReference type="GO" id="GO:0006629">
    <property type="term" value="P:lipid metabolic process"/>
    <property type="evidence" value="ECO:0007669"/>
    <property type="project" value="InterPro"/>
</dbReference>
<feature type="transmembrane region" description="Helical" evidence="8">
    <location>
        <begin position="65"/>
        <end position="82"/>
    </location>
</feature>
<name>A0A0B1PA82_UNCNE</name>
<feature type="compositionally biased region" description="Polar residues" evidence="7">
    <location>
        <begin position="139"/>
        <end position="155"/>
    </location>
</feature>
<keyword evidence="5 8" id="KW-1133">Transmembrane helix</keyword>
<reference evidence="10 11" key="1">
    <citation type="journal article" date="2014" name="BMC Genomics">
        <title>Adaptive genomic structural variation in the grape powdery mildew pathogen, Erysiphe necator.</title>
        <authorList>
            <person name="Jones L."/>
            <person name="Riaz S."/>
            <person name="Morales-Cruz A."/>
            <person name="Amrine K.C."/>
            <person name="McGuire B."/>
            <person name="Gubler W.D."/>
            <person name="Walker M.A."/>
            <person name="Cantu D."/>
        </authorList>
    </citation>
    <scope>NUCLEOTIDE SEQUENCE [LARGE SCALE GENOMIC DNA]</scope>
    <source>
        <strain evidence="11">c</strain>
    </source>
</reference>
<dbReference type="InterPro" id="IPR032805">
    <property type="entry name" value="Wax_synthase_dom"/>
</dbReference>
<dbReference type="GO" id="GO:0016020">
    <property type="term" value="C:membrane"/>
    <property type="evidence" value="ECO:0007669"/>
    <property type="project" value="UniProtKB-SubCell"/>
</dbReference>
<feature type="transmembrane region" description="Helical" evidence="8">
    <location>
        <begin position="255"/>
        <end position="276"/>
    </location>
</feature>
<dbReference type="Proteomes" id="UP000030854">
    <property type="component" value="Unassembled WGS sequence"/>
</dbReference>
<feature type="transmembrane region" description="Helical" evidence="8">
    <location>
        <begin position="305"/>
        <end position="334"/>
    </location>
</feature>
<evidence type="ECO:0000256" key="7">
    <source>
        <dbReference type="SAM" id="MobiDB-lite"/>
    </source>
</evidence>
<feature type="transmembrane region" description="Helical" evidence="8">
    <location>
        <begin position="435"/>
        <end position="457"/>
    </location>
</feature>
<feature type="transmembrane region" description="Helical" evidence="8">
    <location>
        <begin position="401"/>
        <end position="423"/>
    </location>
</feature>
<evidence type="ECO:0000256" key="2">
    <source>
        <dbReference type="ARBA" id="ARBA00007282"/>
    </source>
</evidence>
<keyword evidence="11" id="KW-1185">Reference proteome</keyword>
<dbReference type="EMBL" id="JNVN01001204">
    <property type="protein sequence ID" value="KHJ33836.1"/>
    <property type="molecule type" value="Genomic_DNA"/>
</dbReference>
<keyword evidence="4 8" id="KW-0812">Transmembrane</keyword>
<comment type="caution">
    <text evidence="10">The sequence shown here is derived from an EMBL/GenBank/DDBJ whole genome shotgun (WGS) entry which is preliminary data.</text>
</comment>
<evidence type="ECO:0000313" key="11">
    <source>
        <dbReference type="Proteomes" id="UP000030854"/>
    </source>
</evidence>
<feature type="transmembrane region" description="Helical" evidence="8">
    <location>
        <begin position="94"/>
        <end position="116"/>
    </location>
</feature>
<protein>
    <recommendedName>
        <fullName evidence="9">Wax synthase domain-containing protein</fullName>
    </recommendedName>
</protein>
<comment type="similarity">
    <text evidence="2">Belongs to the wax synthase family.</text>
</comment>